<keyword evidence="1" id="KW-0812">Transmembrane</keyword>
<feature type="non-terminal residue" evidence="2">
    <location>
        <position position="1"/>
    </location>
</feature>
<comment type="caution">
    <text evidence="2">The sequence shown here is derived from an EMBL/GenBank/DDBJ whole genome shotgun (WGS) entry which is preliminary data.</text>
</comment>
<keyword evidence="1" id="KW-1133">Transmembrane helix</keyword>
<keyword evidence="3" id="KW-1185">Reference proteome</keyword>
<protein>
    <recommendedName>
        <fullName evidence="4">Transmembrane ion channel</fullName>
    </recommendedName>
</protein>
<evidence type="ECO:0000313" key="2">
    <source>
        <dbReference type="EMBL" id="GMS78086.1"/>
    </source>
</evidence>
<reference evidence="2" key="1">
    <citation type="submission" date="2023-10" db="EMBL/GenBank/DDBJ databases">
        <title>Genome assembly of Pristionchus species.</title>
        <authorList>
            <person name="Yoshida K."/>
            <person name="Sommer R.J."/>
        </authorList>
    </citation>
    <scope>NUCLEOTIDE SEQUENCE</scope>
    <source>
        <strain evidence="2">RS0144</strain>
    </source>
</reference>
<name>A0AAV5S626_9BILA</name>
<accession>A0AAV5S626</accession>
<gene>
    <name evidence="2" type="ORF">PENTCL1PPCAC_261</name>
</gene>
<evidence type="ECO:0008006" key="4">
    <source>
        <dbReference type="Google" id="ProtNLM"/>
    </source>
</evidence>
<evidence type="ECO:0000256" key="1">
    <source>
        <dbReference type="SAM" id="Phobius"/>
    </source>
</evidence>
<dbReference type="EMBL" id="BTSX01000001">
    <property type="protein sequence ID" value="GMS78086.1"/>
    <property type="molecule type" value="Genomic_DNA"/>
</dbReference>
<feature type="transmembrane region" description="Helical" evidence="1">
    <location>
        <begin position="127"/>
        <end position="149"/>
    </location>
</feature>
<organism evidence="2 3">
    <name type="scientific">Pristionchus entomophagus</name>
    <dbReference type="NCBI Taxonomy" id="358040"/>
    <lineage>
        <taxon>Eukaryota</taxon>
        <taxon>Metazoa</taxon>
        <taxon>Ecdysozoa</taxon>
        <taxon>Nematoda</taxon>
        <taxon>Chromadorea</taxon>
        <taxon>Rhabditida</taxon>
        <taxon>Rhabditina</taxon>
        <taxon>Diplogasteromorpha</taxon>
        <taxon>Diplogasteroidea</taxon>
        <taxon>Neodiplogasteridae</taxon>
        <taxon>Pristionchus</taxon>
    </lineage>
</organism>
<keyword evidence="1" id="KW-0472">Membrane</keyword>
<evidence type="ECO:0000313" key="3">
    <source>
        <dbReference type="Proteomes" id="UP001432027"/>
    </source>
</evidence>
<sequence length="188" mass="21776">EICKTGNLFGYVTSYQLTTKDPTDPYHEPCSFIKVDSISGLHRFPPSSNMSKQNFGTEEPIAFYIGRRHKGKKIREAADQVILRLFDDDKLQNLWWRRYTGRERNPVIIPPKFSFEQMAMKDFQLQVLVLLAVIYTVAALVFAGEMAYYRYHRSSLKHRVNRTLFSTAAKISSINGSKLPFVSRKMEN</sequence>
<dbReference type="Proteomes" id="UP001432027">
    <property type="component" value="Unassembled WGS sequence"/>
</dbReference>
<proteinExistence type="predicted"/>
<dbReference type="AlphaFoldDB" id="A0AAV5S626"/>